<dbReference type="HOGENOM" id="CLU_000288_57_30_1"/>
<evidence type="ECO:0000256" key="1">
    <source>
        <dbReference type="ARBA" id="ARBA00022574"/>
    </source>
</evidence>
<dbReference type="Proteomes" id="UP000053647">
    <property type="component" value="Unassembled WGS sequence"/>
</dbReference>
<dbReference type="PANTHER" id="PTHR19879:SF9">
    <property type="entry name" value="TRANSCRIPTION INITIATION FACTOR TFIID SUBUNIT 5"/>
    <property type="match status" value="1"/>
</dbReference>
<dbReference type="Pfam" id="PF00400">
    <property type="entry name" value="WD40"/>
    <property type="match status" value="2"/>
</dbReference>
<dbReference type="OrthoDB" id="2639794at2759"/>
<dbReference type="PROSITE" id="PS50082">
    <property type="entry name" value="WD_REPEATS_2"/>
    <property type="match status" value="2"/>
</dbReference>
<gene>
    <name evidence="4" type="ORF">PAXINDRAFT_45022</name>
</gene>
<protein>
    <recommendedName>
        <fullName evidence="6">Guanine nucleotide-binding protein subunit beta-like protein</fullName>
    </recommendedName>
</protein>
<accession>A0A0C9SLR9</accession>
<dbReference type="SMART" id="SM00320">
    <property type="entry name" value="WD40"/>
    <property type="match status" value="2"/>
</dbReference>
<feature type="non-terminal residue" evidence="4">
    <location>
        <position position="78"/>
    </location>
</feature>
<dbReference type="SUPFAM" id="SSF50978">
    <property type="entry name" value="WD40 repeat-like"/>
    <property type="match status" value="1"/>
</dbReference>
<evidence type="ECO:0000256" key="3">
    <source>
        <dbReference type="PROSITE-ProRule" id="PRU00221"/>
    </source>
</evidence>
<organism evidence="4 5">
    <name type="scientific">Paxillus involutus ATCC 200175</name>
    <dbReference type="NCBI Taxonomy" id="664439"/>
    <lineage>
        <taxon>Eukaryota</taxon>
        <taxon>Fungi</taxon>
        <taxon>Dikarya</taxon>
        <taxon>Basidiomycota</taxon>
        <taxon>Agaricomycotina</taxon>
        <taxon>Agaricomycetes</taxon>
        <taxon>Agaricomycetidae</taxon>
        <taxon>Boletales</taxon>
        <taxon>Paxilineae</taxon>
        <taxon>Paxillaceae</taxon>
        <taxon>Paxillus</taxon>
    </lineage>
</organism>
<dbReference type="PROSITE" id="PS50294">
    <property type="entry name" value="WD_REPEATS_REGION"/>
    <property type="match status" value="2"/>
</dbReference>
<keyword evidence="2" id="KW-0677">Repeat</keyword>
<feature type="repeat" description="WD" evidence="3">
    <location>
        <begin position="1"/>
        <end position="36"/>
    </location>
</feature>
<dbReference type="PROSITE" id="PS00678">
    <property type="entry name" value="WD_REPEATS_1"/>
    <property type="match status" value="1"/>
</dbReference>
<sequence>WNGHNNVVMSIAVSPTSKFMASASWDHKIRLWDMATCTQIGPTLQHYDDVNSVAISPDGSHLAGAGDDNKVRIWSLKA</sequence>
<feature type="non-terminal residue" evidence="4">
    <location>
        <position position="1"/>
    </location>
</feature>
<dbReference type="InterPro" id="IPR015943">
    <property type="entry name" value="WD40/YVTN_repeat-like_dom_sf"/>
</dbReference>
<proteinExistence type="predicted"/>
<dbReference type="AlphaFoldDB" id="A0A0C9SLR9"/>
<evidence type="ECO:0008006" key="6">
    <source>
        <dbReference type="Google" id="ProtNLM"/>
    </source>
</evidence>
<dbReference type="Gene3D" id="2.130.10.10">
    <property type="entry name" value="YVTN repeat-like/Quinoprotein amine dehydrogenase"/>
    <property type="match status" value="1"/>
</dbReference>
<keyword evidence="1 3" id="KW-0853">WD repeat</keyword>
<dbReference type="InterPro" id="IPR036322">
    <property type="entry name" value="WD40_repeat_dom_sf"/>
</dbReference>
<keyword evidence="5" id="KW-1185">Reference proteome</keyword>
<name>A0A0C9SLR9_PAXIN</name>
<dbReference type="EMBL" id="KN821419">
    <property type="protein sequence ID" value="KIJ04904.1"/>
    <property type="molecule type" value="Genomic_DNA"/>
</dbReference>
<dbReference type="InterPro" id="IPR001680">
    <property type="entry name" value="WD40_rpt"/>
</dbReference>
<evidence type="ECO:0000313" key="4">
    <source>
        <dbReference type="EMBL" id="KIJ04904.1"/>
    </source>
</evidence>
<dbReference type="InterPro" id="IPR019775">
    <property type="entry name" value="WD40_repeat_CS"/>
</dbReference>
<evidence type="ECO:0000256" key="2">
    <source>
        <dbReference type="ARBA" id="ARBA00022737"/>
    </source>
</evidence>
<reference evidence="5" key="2">
    <citation type="submission" date="2015-01" db="EMBL/GenBank/DDBJ databases">
        <title>Evolutionary Origins and Diversification of the Mycorrhizal Mutualists.</title>
        <authorList>
            <consortium name="DOE Joint Genome Institute"/>
            <consortium name="Mycorrhizal Genomics Consortium"/>
            <person name="Kohler A."/>
            <person name="Kuo A."/>
            <person name="Nagy L.G."/>
            <person name="Floudas D."/>
            <person name="Copeland A."/>
            <person name="Barry K.W."/>
            <person name="Cichocki N."/>
            <person name="Veneault-Fourrey C."/>
            <person name="LaButti K."/>
            <person name="Lindquist E.A."/>
            <person name="Lipzen A."/>
            <person name="Lundell T."/>
            <person name="Morin E."/>
            <person name="Murat C."/>
            <person name="Riley R."/>
            <person name="Ohm R."/>
            <person name="Sun H."/>
            <person name="Tunlid A."/>
            <person name="Henrissat B."/>
            <person name="Grigoriev I.V."/>
            <person name="Hibbett D.S."/>
            <person name="Martin F."/>
        </authorList>
    </citation>
    <scope>NUCLEOTIDE SEQUENCE [LARGE SCALE GENOMIC DNA]</scope>
    <source>
        <strain evidence="5">ATCC 200175</strain>
    </source>
</reference>
<reference evidence="4 5" key="1">
    <citation type="submission" date="2014-06" db="EMBL/GenBank/DDBJ databases">
        <authorList>
            <consortium name="DOE Joint Genome Institute"/>
            <person name="Kuo A."/>
            <person name="Kohler A."/>
            <person name="Nagy L.G."/>
            <person name="Floudas D."/>
            <person name="Copeland A."/>
            <person name="Barry K.W."/>
            <person name="Cichocki N."/>
            <person name="Veneault-Fourrey C."/>
            <person name="LaButti K."/>
            <person name="Lindquist E.A."/>
            <person name="Lipzen A."/>
            <person name="Lundell T."/>
            <person name="Morin E."/>
            <person name="Murat C."/>
            <person name="Sun H."/>
            <person name="Tunlid A."/>
            <person name="Henrissat B."/>
            <person name="Grigoriev I.V."/>
            <person name="Hibbett D.S."/>
            <person name="Martin F."/>
            <person name="Nordberg H.P."/>
            <person name="Cantor M.N."/>
            <person name="Hua S.X."/>
        </authorList>
    </citation>
    <scope>NUCLEOTIDE SEQUENCE [LARGE SCALE GENOMIC DNA]</scope>
    <source>
        <strain evidence="4 5">ATCC 200175</strain>
    </source>
</reference>
<evidence type="ECO:0000313" key="5">
    <source>
        <dbReference type="Proteomes" id="UP000053647"/>
    </source>
</evidence>
<feature type="repeat" description="WD" evidence="3">
    <location>
        <begin position="43"/>
        <end position="78"/>
    </location>
</feature>
<dbReference type="PANTHER" id="PTHR19879">
    <property type="entry name" value="TRANSCRIPTION INITIATION FACTOR TFIID"/>
    <property type="match status" value="1"/>
</dbReference>